<keyword evidence="5 8" id="KW-0371">Homeobox</keyword>
<feature type="compositionally biased region" description="Pro residues" evidence="7">
    <location>
        <begin position="56"/>
        <end position="71"/>
    </location>
</feature>
<name>A0A4Z2E1Z4_9TELE</name>
<evidence type="ECO:0000313" key="8">
    <source>
        <dbReference type="EMBL" id="TNN22795.1"/>
    </source>
</evidence>
<evidence type="ECO:0000256" key="6">
    <source>
        <dbReference type="ARBA" id="ARBA00023242"/>
    </source>
</evidence>
<protein>
    <submittedName>
        <fullName evidence="8">Homeobox protein Hox-B4a</fullName>
    </submittedName>
</protein>
<accession>A0A4Z2E1Z4</accession>
<dbReference type="GO" id="GO:0005654">
    <property type="term" value="C:nucleoplasm"/>
    <property type="evidence" value="ECO:0007669"/>
    <property type="project" value="TreeGrafter"/>
</dbReference>
<keyword evidence="3" id="KW-0217">Developmental protein</keyword>
<reference evidence="8 9" key="1">
    <citation type="submission" date="2019-03" db="EMBL/GenBank/DDBJ databases">
        <title>First draft genome of Liparis tanakae, snailfish: a comprehensive survey of snailfish specific genes.</title>
        <authorList>
            <person name="Kim W."/>
            <person name="Song I."/>
            <person name="Jeong J.-H."/>
            <person name="Kim D."/>
            <person name="Kim S."/>
            <person name="Ryu S."/>
            <person name="Song J.Y."/>
            <person name="Lee S.K."/>
        </authorList>
    </citation>
    <scope>NUCLEOTIDE SEQUENCE [LARGE SCALE GENOMIC DNA]</scope>
    <source>
        <tissue evidence="8">Muscle</tissue>
    </source>
</reference>
<keyword evidence="4 8" id="KW-0238">DNA-binding</keyword>
<dbReference type="EMBL" id="SRLO01020959">
    <property type="protein sequence ID" value="TNN22795.1"/>
    <property type="molecule type" value="Genomic_DNA"/>
</dbReference>
<feature type="region of interest" description="Disordered" evidence="7">
    <location>
        <begin position="31"/>
        <end position="74"/>
    </location>
</feature>
<dbReference type="GO" id="GO:0048704">
    <property type="term" value="P:embryonic skeletal system morphogenesis"/>
    <property type="evidence" value="ECO:0007669"/>
    <property type="project" value="TreeGrafter"/>
</dbReference>
<dbReference type="GO" id="GO:0045944">
    <property type="term" value="P:positive regulation of transcription by RNA polymerase II"/>
    <property type="evidence" value="ECO:0007669"/>
    <property type="project" value="TreeGrafter"/>
</dbReference>
<evidence type="ECO:0000256" key="3">
    <source>
        <dbReference type="ARBA" id="ARBA00022473"/>
    </source>
</evidence>
<comment type="caution">
    <text evidence="8">The sequence shown here is derived from an EMBL/GenBank/DDBJ whole genome shotgun (WGS) entry which is preliminary data.</text>
</comment>
<evidence type="ECO:0000256" key="7">
    <source>
        <dbReference type="SAM" id="MobiDB-lite"/>
    </source>
</evidence>
<dbReference type="PROSITE" id="PS00032">
    <property type="entry name" value="ANTENNAPEDIA"/>
    <property type="match status" value="1"/>
</dbReference>
<evidence type="ECO:0000256" key="2">
    <source>
        <dbReference type="ARBA" id="ARBA00004123"/>
    </source>
</evidence>
<evidence type="ECO:0000256" key="1">
    <source>
        <dbReference type="ARBA" id="ARBA00003263"/>
    </source>
</evidence>
<dbReference type="AlphaFoldDB" id="A0A4Z2E1Z4"/>
<comment type="function">
    <text evidence="1">Sequence-specific transcription factor which is part of a developmental regulatory system that provides cells with specific positional identities on the anterior-posterior axis.</text>
</comment>
<keyword evidence="6" id="KW-0539">Nucleus</keyword>
<dbReference type="InterPro" id="IPR050609">
    <property type="entry name" value="Antp_homeobox_Deformed_sf"/>
</dbReference>
<comment type="subcellular location">
    <subcellularLocation>
        <location evidence="2">Nucleus</location>
    </subcellularLocation>
</comment>
<evidence type="ECO:0000256" key="5">
    <source>
        <dbReference type="ARBA" id="ARBA00023155"/>
    </source>
</evidence>
<dbReference type="GO" id="GO:0000978">
    <property type="term" value="F:RNA polymerase II cis-regulatory region sequence-specific DNA binding"/>
    <property type="evidence" value="ECO:0007669"/>
    <property type="project" value="TreeGrafter"/>
</dbReference>
<evidence type="ECO:0000256" key="4">
    <source>
        <dbReference type="ARBA" id="ARBA00023125"/>
    </source>
</evidence>
<gene>
    <name evidence="8" type="primary">hoxb4a</name>
    <name evidence="8" type="ORF">EYF80_067089</name>
</gene>
<dbReference type="GO" id="GO:0009952">
    <property type="term" value="P:anterior/posterior pattern specification"/>
    <property type="evidence" value="ECO:0007669"/>
    <property type="project" value="TreeGrafter"/>
</dbReference>
<evidence type="ECO:0000313" key="9">
    <source>
        <dbReference type="Proteomes" id="UP000314294"/>
    </source>
</evidence>
<organism evidence="8 9">
    <name type="scientific">Liparis tanakae</name>
    <name type="common">Tanaka's snailfish</name>
    <dbReference type="NCBI Taxonomy" id="230148"/>
    <lineage>
        <taxon>Eukaryota</taxon>
        <taxon>Metazoa</taxon>
        <taxon>Chordata</taxon>
        <taxon>Craniata</taxon>
        <taxon>Vertebrata</taxon>
        <taxon>Euteleostomi</taxon>
        <taxon>Actinopterygii</taxon>
        <taxon>Neopterygii</taxon>
        <taxon>Teleostei</taxon>
        <taxon>Neoteleostei</taxon>
        <taxon>Acanthomorphata</taxon>
        <taxon>Eupercaria</taxon>
        <taxon>Perciformes</taxon>
        <taxon>Cottioidei</taxon>
        <taxon>Cottales</taxon>
        <taxon>Liparidae</taxon>
        <taxon>Liparis</taxon>
    </lineage>
</organism>
<dbReference type="Proteomes" id="UP000314294">
    <property type="component" value="Unassembled WGS sequence"/>
</dbReference>
<dbReference type="GO" id="GO:0000981">
    <property type="term" value="F:DNA-binding transcription factor activity, RNA polymerase II-specific"/>
    <property type="evidence" value="ECO:0007669"/>
    <property type="project" value="TreeGrafter"/>
</dbReference>
<keyword evidence="9" id="KW-1185">Reference proteome</keyword>
<proteinExistence type="predicted"/>
<dbReference type="PANTHER" id="PTHR45771:SF3">
    <property type="entry name" value="HOMEOBOX PROTEIN HOX-B4"/>
    <property type="match status" value="1"/>
</dbReference>
<dbReference type="InterPro" id="IPR001827">
    <property type="entry name" value="Homeobox_Antennapedia_CS"/>
</dbReference>
<dbReference type="OrthoDB" id="6159439at2759"/>
<sequence>MAMSSYLINSNYVDPKFPPCEEYSHSDYLPSHSPDYYGSPRPEAAAFQPDSLYHLHPPPPPPPPRGEPPYTPCRQQPAAAAAASVVVMSPRGHVLPAAAAPELRSGRCESVTPSPPPPGTTCDLTAHGGAAASPAKDPVVYPWMKKVHVNICKCCKLLLLLLLLPPPPLSPLSLSLSLSLSLAFVRPCSQLPVLALTPPGFSSLFPRYQQKRVALGSRFTTVCLQGQYNYTLHKFL</sequence>
<dbReference type="PANTHER" id="PTHR45771">
    <property type="entry name" value="HOMEOTIC PROTEIN DEFORMED"/>
    <property type="match status" value="1"/>
</dbReference>